<feature type="chain" id="PRO_5041654154" evidence="1">
    <location>
        <begin position="22"/>
        <end position="383"/>
    </location>
</feature>
<dbReference type="Proteomes" id="UP000405805">
    <property type="component" value="Unassembled WGS sequence"/>
</dbReference>
<sequence length="383" mass="42907">MMKLSLLVISMLAAMALPASSQEDSCKTIHRIALDAVPSTIFHTNEFLRGGNDEARTMNHDMTFTLKYAFMNKEEVRPGSIYQGAYQGVGLARHEFNQWLANPISVYLFQGAPIVHLSRRVSLNYEWNLGMAFGWNAYDELNNPENKVIGSKATAYIDVDVYMKWMLSKYLDLNAGISLTHFSNGNTTYPNMGLNTGGIRLGLAYYINRQPLAVPKVEREKLPDRRGLYTDVVLYGAWKQGIAHDGVSSYLLDGKYAVMGFNVNPMYRLNPWLSLGASLDGVYDRSASRENDPWGEDVNHKFSTQAGLGLSARGEFAMPYFSINFGAGTYLLGNRNDFKGVYEVLALKIHVSRRAMLHIGYSLVDFKTPNNLMLGLGWRFGGK</sequence>
<proteinExistence type="predicted"/>
<dbReference type="AlphaFoldDB" id="A0AA90VHJ0"/>
<dbReference type="RefSeq" id="WP_153097537.1">
    <property type="nucleotide sequence ID" value="NZ_VZBP01000146.1"/>
</dbReference>
<evidence type="ECO:0000313" key="2">
    <source>
        <dbReference type="EMBL" id="MQO10332.1"/>
    </source>
</evidence>
<name>A0AA90VHJ0_9BACT</name>
<protein>
    <submittedName>
        <fullName evidence="2">Acyloxyacyl hydrolase</fullName>
    </submittedName>
</protein>
<keyword evidence="1" id="KW-0732">Signal</keyword>
<dbReference type="InterPro" id="IPR018550">
    <property type="entry name" value="Lipid-A_deacylase-rel"/>
</dbReference>
<feature type="signal peptide" evidence="1">
    <location>
        <begin position="1"/>
        <end position="21"/>
    </location>
</feature>
<dbReference type="GO" id="GO:0016787">
    <property type="term" value="F:hydrolase activity"/>
    <property type="evidence" value="ECO:0007669"/>
    <property type="project" value="UniProtKB-KW"/>
</dbReference>
<gene>
    <name evidence="2" type="ORF">F7D57_11560</name>
</gene>
<keyword evidence="2" id="KW-0378">Hydrolase</keyword>
<dbReference type="EMBL" id="VZBP01000146">
    <property type="protein sequence ID" value="MQO10332.1"/>
    <property type="molecule type" value="Genomic_DNA"/>
</dbReference>
<evidence type="ECO:0000313" key="3">
    <source>
        <dbReference type="Proteomes" id="UP000405805"/>
    </source>
</evidence>
<reference evidence="3" key="1">
    <citation type="submission" date="2019-09" db="EMBL/GenBank/DDBJ databases">
        <title>Distinct polysaccharide growth profiles of human intestinal Prevotella copri isolates.</title>
        <authorList>
            <person name="Fehlner-Peach H."/>
            <person name="Magnabosco C."/>
            <person name="Raghavan V."/>
            <person name="Scher J.U."/>
            <person name="Tett A."/>
            <person name="Cox L.M."/>
            <person name="Gottsegen C."/>
            <person name="Watters A."/>
            <person name="Wiltshire- Gordon J.D."/>
            <person name="Segata N."/>
            <person name="Bonneau R."/>
            <person name="Littman D.R."/>
        </authorList>
    </citation>
    <scope>NUCLEOTIDE SEQUENCE [LARGE SCALE GENOMIC DNA]</scope>
    <source>
        <strain evidence="3">iA624</strain>
    </source>
</reference>
<comment type="caution">
    <text evidence="2">The sequence shown here is derived from an EMBL/GenBank/DDBJ whole genome shotgun (WGS) entry which is preliminary data.</text>
</comment>
<dbReference type="Pfam" id="PF09411">
    <property type="entry name" value="PagL"/>
    <property type="match status" value="1"/>
</dbReference>
<organism evidence="2 3">
    <name type="scientific">Segatella copri</name>
    <dbReference type="NCBI Taxonomy" id="165179"/>
    <lineage>
        <taxon>Bacteria</taxon>
        <taxon>Pseudomonadati</taxon>
        <taxon>Bacteroidota</taxon>
        <taxon>Bacteroidia</taxon>
        <taxon>Bacteroidales</taxon>
        <taxon>Prevotellaceae</taxon>
        <taxon>Segatella</taxon>
    </lineage>
</organism>
<accession>A0AA90VHJ0</accession>
<evidence type="ECO:0000256" key="1">
    <source>
        <dbReference type="SAM" id="SignalP"/>
    </source>
</evidence>